<comment type="caution">
    <text evidence="2">The sequence shown here is derived from an EMBL/GenBank/DDBJ whole genome shotgun (WGS) entry which is preliminary data.</text>
</comment>
<feature type="chain" id="PRO_5041303240" evidence="1">
    <location>
        <begin position="31"/>
        <end position="83"/>
    </location>
</feature>
<proteinExistence type="predicted"/>
<name>A0AA40FHC4_9HYME</name>
<sequence length="83" mass="9110">MANNIRGKVSIPLMRIFTLALLAFAHRTQAGIGSMNGIPKARVDPHIGIKVYVHSFVSASTLYTVRVFNDFIFIGHAEPERAG</sequence>
<feature type="signal peptide" evidence="1">
    <location>
        <begin position="1"/>
        <end position="30"/>
    </location>
</feature>
<organism evidence="2 3">
    <name type="scientific">Melipona bicolor</name>
    <dbReference type="NCBI Taxonomy" id="60889"/>
    <lineage>
        <taxon>Eukaryota</taxon>
        <taxon>Metazoa</taxon>
        <taxon>Ecdysozoa</taxon>
        <taxon>Arthropoda</taxon>
        <taxon>Hexapoda</taxon>
        <taxon>Insecta</taxon>
        <taxon>Pterygota</taxon>
        <taxon>Neoptera</taxon>
        <taxon>Endopterygota</taxon>
        <taxon>Hymenoptera</taxon>
        <taxon>Apocrita</taxon>
        <taxon>Aculeata</taxon>
        <taxon>Apoidea</taxon>
        <taxon>Anthophila</taxon>
        <taxon>Apidae</taxon>
        <taxon>Melipona</taxon>
    </lineage>
</organism>
<keyword evidence="1" id="KW-0732">Signal</keyword>
<dbReference type="EMBL" id="JAHYIQ010000038">
    <property type="protein sequence ID" value="KAK1119091.1"/>
    <property type="molecule type" value="Genomic_DNA"/>
</dbReference>
<gene>
    <name evidence="2" type="ORF">K0M31_013595</name>
</gene>
<evidence type="ECO:0000256" key="1">
    <source>
        <dbReference type="SAM" id="SignalP"/>
    </source>
</evidence>
<dbReference type="AlphaFoldDB" id="A0AA40FHC4"/>
<protein>
    <submittedName>
        <fullName evidence="2">Uncharacterized protein</fullName>
    </submittedName>
</protein>
<accession>A0AA40FHC4</accession>
<evidence type="ECO:0000313" key="3">
    <source>
        <dbReference type="Proteomes" id="UP001177670"/>
    </source>
</evidence>
<dbReference type="Proteomes" id="UP001177670">
    <property type="component" value="Unassembled WGS sequence"/>
</dbReference>
<reference evidence="2" key="1">
    <citation type="submission" date="2021-10" db="EMBL/GenBank/DDBJ databases">
        <title>Melipona bicolor Genome sequencing and assembly.</title>
        <authorList>
            <person name="Araujo N.S."/>
            <person name="Arias M.C."/>
        </authorList>
    </citation>
    <scope>NUCLEOTIDE SEQUENCE</scope>
    <source>
        <strain evidence="2">USP_2M_L1-L4_2017</strain>
        <tissue evidence="2">Whole body</tissue>
    </source>
</reference>
<keyword evidence="3" id="KW-1185">Reference proteome</keyword>
<evidence type="ECO:0000313" key="2">
    <source>
        <dbReference type="EMBL" id="KAK1119091.1"/>
    </source>
</evidence>